<dbReference type="InterPro" id="IPR027395">
    <property type="entry name" value="WH_DNA-bd_dom"/>
</dbReference>
<evidence type="ECO:0000313" key="3">
    <source>
        <dbReference type="Proteomes" id="UP001163878"/>
    </source>
</evidence>
<dbReference type="SUPFAM" id="SSF46785">
    <property type="entry name" value="Winged helix' DNA-binding domain"/>
    <property type="match status" value="1"/>
</dbReference>
<dbReference type="Gene3D" id="1.10.10.10">
    <property type="entry name" value="Winged helix-like DNA-binding domain superfamily/Winged helix DNA-binding domain"/>
    <property type="match status" value="1"/>
</dbReference>
<dbReference type="PANTHER" id="PTHR37318:SF1">
    <property type="entry name" value="BSL7504 PROTEIN"/>
    <property type="match status" value="1"/>
</dbReference>
<dbReference type="PANTHER" id="PTHR37318">
    <property type="entry name" value="BSL7504 PROTEIN"/>
    <property type="match status" value="1"/>
</dbReference>
<dbReference type="RefSeq" id="WP_264246984.1">
    <property type="nucleotide sequence ID" value="NZ_CP107567.1"/>
</dbReference>
<dbReference type="Proteomes" id="UP001163878">
    <property type="component" value="Chromosome"/>
</dbReference>
<reference evidence="2" key="1">
    <citation type="submission" date="2022-10" db="EMBL/GenBank/DDBJ databases">
        <title>Cytochrome P450 Catalyzes Benzene Ring Formation in the Biosynthesis of Trialkyl-Substituted Aromatic Polyketides.</title>
        <authorList>
            <person name="Zhao E."/>
            <person name="Ge H."/>
        </authorList>
    </citation>
    <scope>NUCLEOTIDE SEQUENCE</scope>
    <source>
        <strain evidence="2">NA0869</strain>
    </source>
</reference>
<proteinExistence type="predicted"/>
<protein>
    <submittedName>
        <fullName evidence="2">Transcriptional regulator</fullName>
    </submittedName>
</protein>
<gene>
    <name evidence="2" type="ORF">OGH68_23735</name>
</gene>
<dbReference type="InterPro" id="IPR036388">
    <property type="entry name" value="WH-like_DNA-bd_sf"/>
</dbReference>
<organism evidence="2 3">
    <name type="scientific">Streptomyces peucetius</name>
    <dbReference type="NCBI Taxonomy" id="1950"/>
    <lineage>
        <taxon>Bacteria</taxon>
        <taxon>Bacillati</taxon>
        <taxon>Actinomycetota</taxon>
        <taxon>Actinomycetes</taxon>
        <taxon>Kitasatosporales</taxon>
        <taxon>Streptomycetaceae</taxon>
        <taxon>Streptomyces</taxon>
    </lineage>
</organism>
<evidence type="ECO:0000259" key="1">
    <source>
        <dbReference type="Pfam" id="PF13601"/>
    </source>
</evidence>
<dbReference type="EMBL" id="CP107567">
    <property type="protein sequence ID" value="UYQ64179.1"/>
    <property type="molecule type" value="Genomic_DNA"/>
</dbReference>
<keyword evidence="3" id="KW-1185">Reference proteome</keyword>
<dbReference type="Pfam" id="PF13601">
    <property type="entry name" value="HTH_34"/>
    <property type="match status" value="1"/>
</dbReference>
<dbReference type="InterPro" id="IPR036390">
    <property type="entry name" value="WH_DNA-bd_sf"/>
</dbReference>
<sequence length="118" mass="12474">MNPADVPGLDKEIHHPTRLTVAAFLSGCTEAEFGAVRDYCGVTDSVMSKTVAALEKAGYVSVRKGYLGKRPRTWVALTLNGRQALAAHLTALETLAQASRRAGAGEAAAPGRAEHEEN</sequence>
<feature type="domain" description="Winged helix DNA-binding" evidence="1">
    <location>
        <begin position="18"/>
        <end position="95"/>
    </location>
</feature>
<name>A0ABY6IBR8_STRPE</name>
<evidence type="ECO:0000313" key="2">
    <source>
        <dbReference type="EMBL" id="UYQ64179.1"/>
    </source>
</evidence>
<accession>A0ABY6IBR8</accession>